<dbReference type="InterPro" id="IPR053197">
    <property type="entry name" value="F-box_SCFL_complex_component"/>
</dbReference>
<dbReference type="AlphaFoldDB" id="A0A5J9TSR4"/>
<dbReference type="Gene3D" id="1.20.1280.50">
    <property type="match status" value="1"/>
</dbReference>
<dbReference type="CDD" id="cd22160">
    <property type="entry name" value="F-box_AtFBL13-like"/>
    <property type="match status" value="1"/>
</dbReference>
<feature type="non-terminal residue" evidence="2">
    <location>
        <position position="1"/>
    </location>
</feature>
<dbReference type="SUPFAM" id="SSF81383">
    <property type="entry name" value="F-box domain"/>
    <property type="match status" value="1"/>
</dbReference>
<dbReference type="InterPro" id="IPR053781">
    <property type="entry name" value="F-box_AtFBL13-like"/>
</dbReference>
<dbReference type="Proteomes" id="UP000324897">
    <property type="component" value="Unassembled WGS sequence"/>
</dbReference>
<keyword evidence="3" id="KW-1185">Reference proteome</keyword>
<dbReference type="InterPro" id="IPR032675">
    <property type="entry name" value="LRR_dom_sf"/>
</dbReference>
<sequence>MAAAAKRARSARDRLSALPDELRRHILSFLPAQEVVRTTVLSKRWIDLWRAVPGINLNIDDFRKGETECGNKIWERFENFVTNLLVLHNAPCLDVFRLKTVFIPRDSRRNVDAWIRRAIKHNPLVLQLSLGDYDELPHLSASPCRRLKRLELNGYLSLDHSFAEQLHSWFPHLEDLILRQCYHGFSFIQSDKLKNLEIEECENESEGVFVIRAPGLSSLSLDIWPDRYGYGISLDAGNSLVKASIDLPGEWSPRRELKLLGSLFSVTSLEMIGFQSKAVLDEEFDKLPIFNNLRTLSLGTHFDVFYGYEDHYKAHGRFLQKSPNLEKLTLQKWPAVPIELPTLENLRTLILHGCNLEDDFNLLRHCLQCSPNLEKLGLELCELSDRERMIRSEKTYSQSKNLVTFRCPKLKSTEIMYHKDDNIPELVSFLLGVSGRASKNAIILVPSMKE</sequence>
<dbReference type="Pfam" id="PF00646">
    <property type="entry name" value="F-box"/>
    <property type="match status" value="1"/>
</dbReference>
<dbReference type="InterPro" id="IPR036047">
    <property type="entry name" value="F-box-like_dom_sf"/>
</dbReference>
<name>A0A5J9TSR4_9POAL</name>
<dbReference type="Gene3D" id="3.80.10.10">
    <property type="entry name" value="Ribonuclease Inhibitor"/>
    <property type="match status" value="1"/>
</dbReference>
<dbReference type="OrthoDB" id="686464at2759"/>
<organism evidence="2 3">
    <name type="scientific">Eragrostis curvula</name>
    <name type="common">weeping love grass</name>
    <dbReference type="NCBI Taxonomy" id="38414"/>
    <lineage>
        <taxon>Eukaryota</taxon>
        <taxon>Viridiplantae</taxon>
        <taxon>Streptophyta</taxon>
        <taxon>Embryophyta</taxon>
        <taxon>Tracheophyta</taxon>
        <taxon>Spermatophyta</taxon>
        <taxon>Magnoliopsida</taxon>
        <taxon>Liliopsida</taxon>
        <taxon>Poales</taxon>
        <taxon>Poaceae</taxon>
        <taxon>PACMAD clade</taxon>
        <taxon>Chloridoideae</taxon>
        <taxon>Eragrostideae</taxon>
        <taxon>Eragrostidinae</taxon>
        <taxon>Eragrostis</taxon>
    </lineage>
</organism>
<evidence type="ECO:0000313" key="3">
    <source>
        <dbReference type="Proteomes" id="UP000324897"/>
    </source>
</evidence>
<gene>
    <name evidence="2" type="ORF">EJB05_37867</name>
</gene>
<dbReference type="PANTHER" id="PTHR34223:SF98">
    <property type="entry name" value="OS04G0440901 PROTEIN"/>
    <property type="match status" value="1"/>
</dbReference>
<comment type="caution">
    <text evidence="2">The sequence shown here is derived from an EMBL/GenBank/DDBJ whole genome shotgun (WGS) entry which is preliminary data.</text>
</comment>
<protein>
    <recommendedName>
        <fullName evidence="1">F-box domain-containing protein</fullName>
    </recommendedName>
</protein>
<feature type="domain" description="F-box" evidence="1">
    <location>
        <begin position="12"/>
        <end position="77"/>
    </location>
</feature>
<evidence type="ECO:0000259" key="1">
    <source>
        <dbReference type="PROSITE" id="PS50181"/>
    </source>
</evidence>
<dbReference type="SUPFAM" id="SSF52047">
    <property type="entry name" value="RNI-like"/>
    <property type="match status" value="1"/>
</dbReference>
<dbReference type="EMBL" id="RWGY01000031">
    <property type="protein sequence ID" value="TVU14402.1"/>
    <property type="molecule type" value="Genomic_DNA"/>
</dbReference>
<dbReference type="PROSITE" id="PS50181">
    <property type="entry name" value="FBOX"/>
    <property type="match status" value="1"/>
</dbReference>
<dbReference type="InterPro" id="IPR001810">
    <property type="entry name" value="F-box_dom"/>
</dbReference>
<evidence type="ECO:0000313" key="2">
    <source>
        <dbReference type="EMBL" id="TVU14402.1"/>
    </source>
</evidence>
<proteinExistence type="predicted"/>
<dbReference type="PANTHER" id="PTHR34223">
    <property type="entry name" value="OS11G0201299 PROTEIN"/>
    <property type="match status" value="1"/>
</dbReference>
<reference evidence="2 3" key="1">
    <citation type="journal article" date="2019" name="Sci. Rep.">
        <title>A high-quality genome of Eragrostis curvula grass provides insights into Poaceae evolution and supports new strategies to enhance forage quality.</title>
        <authorList>
            <person name="Carballo J."/>
            <person name="Santos B.A.C.M."/>
            <person name="Zappacosta D."/>
            <person name="Garbus I."/>
            <person name="Selva J.P."/>
            <person name="Gallo C.A."/>
            <person name="Diaz A."/>
            <person name="Albertini E."/>
            <person name="Caccamo M."/>
            <person name="Echenique V."/>
        </authorList>
    </citation>
    <scope>NUCLEOTIDE SEQUENCE [LARGE SCALE GENOMIC DNA]</scope>
    <source>
        <strain evidence="3">cv. Victoria</strain>
        <tissue evidence="2">Leaf</tissue>
    </source>
</reference>
<dbReference type="Gramene" id="TVU14402">
    <property type="protein sequence ID" value="TVU14402"/>
    <property type="gene ID" value="EJB05_37867"/>
</dbReference>
<accession>A0A5J9TSR4</accession>